<evidence type="ECO:0000256" key="8">
    <source>
        <dbReference type="ARBA" id="ARBA00023136"/>
    </source>
</evidence>
<evidence type="ECO:0000256" key="9">
    <source>
        <dbReference type="ARBA" id="ARBA00025772"/>
    </source>
</evidence>
<dbReference type="SUPFAM" id="SSF54523">
    <property type="entry name" value="Pili subunits"/>
    <property type="match status" value="1"/>
</dbReference>
<evidence type="ECO:0000256" key="2">
    <source>
        <dbReference type="ARBA" id="ARBA00021549"/>
    </source>
</evidence>
<dbReference type="Gene3D" id="3.55.40.10">
    <property type="entry name" value="minor pseudopilin epsh domain"/>
    <property type="match status" value="1"/>
</dbReference>
<organism evidence="13 14">
    <name type="scientific">Oxalicibacterium flavum</name>
    <dbReference type="NCBI Taxonomy" id="179467"/>
    <lineage>
        <taxon>Bacteria</taxon>
        <taxon>Pseudomonadati</taxon>
        <taxon>Pseudomonadota</taxon>
        <taxon>Betaproteobacteria</taxon>
        <taxon>Burkholderiales</taxon>
        <taxon>Oxalobacteraceae</taxon>
        <taxon>Oxalicibacterium</taxon>
    </lineage>
</organism>
<name>A0A8J2ULZ5_9BURK</name>
<keyword evidence="5" id="KW-0997">Cell inner membrane</keyword>
<dbReference type="GO" id="GO:0005886">
    <property type="term" value="C:plasma membrane"/>
    <property type="evidence" value="ECO:0007669"/>
    <property type="project" value="UniProtKB-SubCell"/>
</dbReference>
<dbReference type="Pfam" id="PF12019">
    <property type="entry name" value="GspH"/>
    <property type="match status" value="1"/>
</dbReference>
<dbReference type="NCBIfam" id="TIGR02532">
    <property type="entry name" value="IV_pilin_GFxxxE"/>
    <property type="match status" value="1"/>
</dbReference>
<dbReference type="Pfam" id="PF07963">
    <property type="entry name" value="N_methyl"/>
    <property type="match status" value="1"/>
</dbReference>
<keyword evidence="7 11" id="KW-1133">Transmembrane helix</keyword>
<dbReference type="PROSITE" id="PS00409">
    <property type="entry name" value="PROKAR_NTER_METHYL"/>
    <property type="match status" value="1"/>
</dbReference>
<keyword evidence="4" id="KW-0488">Methylation</keyword>
<reference evidence="13" key="2">
    <citation type="submission" date="2020-09" db="EMBL/GenBank/DDBJ databases">
        <authorList>
            <person name="Sun Q."/>
            <person name="Sedlacek I."/>
        </authorList>
    </citation>
    <scope>NUCLEOTIDE SEQUENCE</scope>
    <source>
        <strain evidence="13">CCM 7086</strain>
    </source>
</reference>
<evidence type="ECO:0000256" key="7">
    <source>
        <dbReference type="ARBA" id="ARBA00022989"/>
    </source>
</evidence>
<dbReference type="InterPro" id="IPR022346">
    <property type="entry name" value="T2SS_GspH"/>
</dbReference>
<dbReference type="Proteomes" id="UP000620266">
    <property type="component" value="Unassembled WGS sequence"/>
</dbReference>
<proteinExistence type="inferred from homology"/>
<feature type="transmembrane region" description="Helical" evidence="11">
    <location>
        <begin position="7"/>
        <end position="28"/>
    </location>
</feature>
<dbReference type="GO" id="GO:0015627">
    <property type="term" value="C:type II protein secretion system complex"/>
    <property type="evidence" value="ECO:0007669"/>
    <property type="project" value="InterPro"/>
</dbReference>
<dbReference type="InterPro" id="IPR012902">
    <property type="entry name" value="N_methyl_site"/>
</dbReference>
<evidence type="ECO:0000259" key="12">
    <source>
        <dbReference type="Pfam" id="PF12019"/>
    </source>
</evidence>
<evidence type="ECO:0000256" key="1">
    <source>
        <dbReference type="ARBA" id="ARBA00004377"/>
    </source>
</evidence>
<comment type="subcellular location">
    <subcellularLocation>
        <location evidence="1">Cell inner membrane</location>
        <topology evidence="1">Single-pass membrane protein</topology>
    </subcellularLocation>
</comment>
<keyword evidence="6 11" id="KW-0812">Transmembrane</keyword>
<gene>
    <name evidence="13" type="primary">fimT</name>
    <name evidence="13" type="ORF">GCM10007205_23520</name>
</gene>
<dbReference type="AlphaFoldDB" id="A0A8J2ULZ5"/>
<keyword evidence="3" id="KW-1003">Cell membrane</keyword>
<accession>A0A8J2ULZ5</accession>
<evidence type="ECO:0000256" key="3">
    <source>
        <dbReference type="ARBA" id="ARBA00022475"/>
    </source>
</evidence>
<dbReference type="GO" id="GO:0015628">
    <property type="term" value="P:protein secretion by the type II secretion system"/>
    <property type="evidence" value="ECO:0007669"/>
    <property type="project" value="InterPro"/>
</dbReference>
<protein>
    <recommendedName>
        <fullName evidence="2">Type II secretion system protein H</fullName>
    </recommendedName>
    <alternativeName>
        <fullName evidence="10">General secretion pathway protein H</fullName>
    </alternativeName>
</protein>
<evidence type="ECO:0000256" key="10">
    <source>
        <dbReference type="ARBA" id="ARBA00030775"/>
    </source>
</evidence>
<evidence type="ECO:0000313" key="13">
    <source>
        <dbReference type="EMBL" id="GGC13926.1"/>
    </source>
</evidence>
<dbReference type="EMBL" id="BMCG01000004">
    <property type="protein sequence ID" value="GGC13926.1"/>
    <property type="molecule type" value="Genomic_DNA"/>
</dbReference>
<comment type="similarity">
    <text evidence="9">Belongs to the GSP H family.</text>
</comment>
<keyword evidence="8 11" id="KW-0472">Membrane</keyword>
<sequence length="176" mass="18486">MQGRARGFTLIELIVTILVAGILMAVAMPSFTQFMKDAALGSQARSLLSDLQYARSEAVRRNLNVALCPSADGASCGSDGWNTGRLVFVDDDRDGSRGPGEELLRISEAPSAPKTLTGEAAGSVSFRSTGQVNSATTFIVCDERVGNFGRLVSVETSGRSDVSVTDCGEGGDDEDE</sequence>
<evidence type="ECO:0000256" key="5">
    <source>
        <dbReference type="ARBA" id="ARBA00022519"/>
    </source>
</evidence>
<reference evidence="13" key="1">
    <citation type="journal article" date="2014" name="Int. J. Syst. Evol. Microbiol.">
        <title>Complete genome sequence of Corynebacterium casei LMG S-19264T (=DSM 44701T), isolated from a smear-ripened cheese.</title>
        <authorList>
            <consortium name="US DOE Joint Genome Institute (JGI-PGF)"/>
            <person name="Walter F."/>
            <person name="Albersmeier A."/>
            <person name="Kalinowski J."/>
            <person name="Ruckert C."/>
        </authorList>
    </citation>
    <scope>NUCLEOTIDE SEQUENCE</scope>
    <source>
        <strain evidence="13">CCM 7086</strain>
    </source>
</reference>
<evidence type="ECO:0000313" key="14">
    <source>
        <dbReference type="Proteomes" id="UP000620266"/>
    </source>
</evidence>
<keyword evidence="14" id="KW-1185">Reference proteome</keyword>
<evidence type="ECO:0000256" key="4">
    <source>
        <dbReference type="ARBA" id="ARBA00022481"/>
    </source>
</evidence>
<comment type="caution">
    <text evidence="13">The sequence shown here is derived from an EMBL/GenBank/DDBJ whole genome shotgun (WGS) entry which is preliminary data.</text>
</comment>
<evidence type="ECO:0000256" key="11">
    <source>
        <dbReference type="SAM" id="Phobius"/>
    </source>
</evidence>
<feature type="domain" description="General secretion pathway GspH" evidence="12">
    <location>
        <begin position="43"/>
        <end position="158"/>
    </location>
</feature>
<evidence type="ECO:0000256" key="6">
    <source>
        <dbReference type="ARBA" id="ARBA00022692"/>
    </source>
</evidence>
<dbReference type="InterPro" id="IPR045584">
    <property type="entry name" value="Pilin-like"/>
</dbReference>
<dbReference type="RefSeq" id="WP_188396433.1">
    <property type="nucleotide sequence ID" value="NZ_BMCG01000004.1"/>
</dbReference>